<dbReference type="Pfam" id="PF02469">
    <property type="entry name" value="Fasciclin"/>
    <property type="match status" value="1"/>
</dbReference>
<feature type="domain" description="FAS1" evidence="1">
    <location>
        <begin position="1"/>
        <end position="94"/>
    </location>
</feature>
<dbReference type="PROSITE" id="PS50213">
    <property type="entry name" value="FAS1"/>
    <property type="match status" value="1"/>
</dbReference>
<evidence type="ECO:0000313" key="2">
    <source>
        <dbReference type="EMBL" id="KAK2593615.1"/>
    </source>
</evidence>
<dbReference type="InterPro" id="IPR036378">
    <property type="entry name" value="FAS1_dom_sf"/>
</dbReference>
<name>A0AAJ0CID7_9HYPO</name>
<gene>
    <name evidence="2" type="ORF">QQS21_008663</name>
</gene>
<feature type="non-terminal residue" evidence="2">
    <location>
        <position position="94"/>
    </location>
</feature>
<evidence type="ECO:0000259" key="1">
    <source>
        <dbReference type="PROSITE" id="PS50213"/>
    </source>
</evidence>
<organism evidence="2 3">
    <name type="scientific">Conoideocrella luteorostrata</name>
    <dbReference type="NCBI Taxonomy" id="1105319"/>
    <lineage>
        <taxon>Eukaryota</taxon>
        <taxon>Fungi</taxon>
        <taxon>Dikarya</taxon>
        <taxon>Ascomycota</taxon>
        <taxon>Pezizomycotina</taxon>
        <taxon>Sordariomycetes</taxon>
        <taxon>Hypocreomycetidae</taxon>
        <taxon>Hypocreales</taxon>
        <taxon>Clavicipitaceae</taxon>
        <taxon>Conoideocrella</taxon>
    </lineage>
</organism>
<sequence length="94" mass="10064">MDKLHSVTLFLPSNAALSTTAGQPALTDPKLVSDHIVSDFVGYLPDLKDGAVLNTRSGLSLTIRADKCRYYVNGALITQPNIILDSGVAHIIDQ</sequence>
<comment type="caution">
    <text evidence="2">The sequence shown here is derived from an EMBL/GenBank/DDBJ whole genome shotgun (WGS) entry which is preliminary data.</text>
</comment>
<reference evidence="2" key="1">
    <citation type="submission" date="2023-06" db="EMBL/GenBank/DDBJ databases">
        <title>Conoideocrella luteorostrata (Hypocreales: Clavicipitaceae), a potential biocontrol fungus for elongate hemlock scale in United States Christmas tree production areas.</title>
        <authorList>
            <person name="Barrett H."/>
            <person name="Lovett B."/>
            <person name="Macias A.M."/>
            <person name="Stajich J.E."/>
            <person name="Kasson M.T."/>
        </authorList>
    </citation>
    <scope>NUCLEOTIDE SEQUENCE</scope>
    <source>
        <strain evidence="2">ARSEF 14590</strain>
    </source>
</reference>
<accession>A0AAJ0CID7</accession>
<dbReference type="SUPFAM" id="SSF82153">
    <property type="entry name" value="FAS1 domain"/>
    <property type="match status" value="1"/>
</dbReference>
<dbReference type="InterPro" id="IPR000782">
    <property type="entry name" value="FAS1_domain"/>
</dbReference>
<keyword evidence="3" id="KW-1185">Reference proteome</keyword>
<dbReference type="Proteomes" id="UP001251528">
    <property type="component" value="Unassembled WGS sequence"/>
</dbReference>
<dbReference type="EMBL" id="JASWJB010000203">
    <property type="protein sequence ID" value="KAK2593615.1"/>
    <property type="molecule type" value="Genomic_DNA"/>
</dbReference>
<evidence type="ECO:0000313" key="3">
    <source>
        <dbReference type="Proteomes" id="UP001251528"/>
    </source>
</evidence>
<proteinExistence type="predicted"/>
<protein>
    <recommendedName>
        <fullName evidence="1">FAS1 domain-containing protein</fullName>
    </recommendedName>
</protein>
<dbReference type="AlphaFoldDB" id="A0AAJ0CID7"/>
<dbReference type="SMART" id="SM00554">
    <property type="entry name" value="FAS1"/>
    <property type="match status" value="1"/>
</dbReference>
<dbReference type="Gene3D" id="2.30.180.10">
    <property type="entry name" value="FAS1 domain"/>
    <property type="match status" value="1"/>
</dbReference>